<keyword evidence="2" id="KW-1134">Transmembrane beta strand</keyword>
<dbReference type="InterPro" id="IPR010827">
    <property type="entry name" value="BamA/TamA_POTRA"/>
</dbReference>
<evidence type="ECO:0000256" key="2">
    <source>
        <dbReference type="ARBA" id="ARBA00022452"/>
    </source>
</evidence>
<evidence type="ECO:0000313" key="6">
    <source>
        <dbReference type="EMBL" id="WNG52370.1"/>
    </source>
</evidence>
<dbReference type="InterPro" id="IPR000184">
    <property type="entry name" value="Bac_surfAg_D15"/>
</dbReference>
<dbReference type="RefSeq" id="WP_395825228.1">
    <property type="nucleotide sequence ID" value="NZ_CP043494.1"/>
</dbReference>
<dbReference type="Gene3D" id="3.10.20.310">
    <property type="entry name" value="membrane protein fhac"/>
    <property type="match status" value="6"/>
</dbReference>
<dbReference type="PROSITE" id="PS51779">
    <property type="entry name" value="POTRA"/>
    <property type="match status" value="2"/>
</dbReference>
<feature type="domain" description="POTRA" evidence="5">
    <location>
        <begin position="93"/>
        <end position="172"/>
    </location>
</feature>
<evidence type="ECO:0000259" key="5">
    <source>
        <dbReference type="PROSITE" id="PS51779"/>
    </source>
</evidence>
<name>A0ABY9XAF0_9BACT</name>
<dbReference type="Pfam" id="PF01103">
    <property type="entry name" value="Omp85"/>
    <property type="match status" value="1"/>
</dbReference>
<gene>
    <name evidence="6" type="ORF">F0U60_13420</name>
</gene>
<dbReference type="Gene3D" id="2.40.160.50">
    <property type="entry name" value="membrane protein fhac: a member of the omp85/tpsb transporter family"/>
    <property type="match status" value="1"/>
</dbReference>
<dbReference type="InterPro" id="IPR039910">
    <property type="entry name" value="D15-like"/>
</dbReference>
<dbReference type="Proteomes" id="UP001611383">
    <property type="component" value="Chromosome"/>
</dbReference>
<evidence type="ECO:0000256" key="3">
    <source>
        <dbReference type="ARBA" id="ARBA00022692"/>
    </source>
</evidence>
<accession>A0ABY9XAF0</accession>
<keyword evidence="4" id="KW-0472">Membrane</keyword>
<dbReference type="PANTHER" id="PTHR12815:SF18">
    <property type="entry name" value="SORTING AND ASSEMBLY MACHINERY COMPONENT 50 HOMOLOG"/>
    <property type="match status" value="1"/>
</dbReference>
<evidence type="ECO:0000256" key="4">
    <source>
        <dbReference type="ARBA" id="ARBA00023136"/>
    </source>
</evidence>
<feature type="domain" description="POTRA" evidence="5">
    <location>
        <begin position="527"/>
        <end position="601"/>
    </location>
</feature>
<reference evidence="6 7" key="1">
    <citation type="submission" date="2019-08" db="EMBL/GenBank/DDBJ databases">
        <title>Archangium and Cystobacter genomes.</title>
        <authorList>
            <person name="Chen I.-C.K."/>
            <person name="Wielgoss S."/>
        </authorList>
    </citation>
    <scope>NUCLEOTIDE SEQUENCE [LARGE SCALE GENOMIC DNA]</scope>
    <source>
        <strain evidence="6 7">Cbm 6</strain>
    </source>
</reference>
<evidence type="ECO:0000256" key="1">
    <source>
        <dbReference type="ARBA" id="ARBA00004370"/>
    </source>
</evidence>
<proteinExistence type="predicted"/>
<organism evidence="6 7">
    <name type="scientific">Archangium minus</name>
    <dbReference type="NCBI Taxonomy" id="83450"/>
    <lineage>
        <taxon>Bacteria</taxon>
        <taxon>Pseudomonadati</taxon>
        <taxon>Myxococcota</taxon>
        <taxon>Myxococcia</taxon>
        <taxon>Myxococcales</taxon>
        <taxon>Cystobacterineae</taxon>
        <taxon>Archangiaceae</taxon>
        <taxon>Archangium</taxon>
    </lineage>
</organism>
<protein>
    <submittedName>
        <fullName evidence="6">BamA/TamA family outer membrane protein</fullName>
    </submittedName>
</protein>
<dbReference type="InterPro" id="IPR034746">
    <property type="entry name" value="POTRA"/>
</dbReference>
<keyword evidence="3" id="KW-0812">Transmembrane</keyword>
<dbReference type="Pfam" id="PF07244">
    <property type="entry name" value="POTRA"/>
    <property type="match status" value="5"/>
</dbReference>
<sequence>MAQPERAVVPVPGVPVPPSGPTVVAVELHLPEDMDLAGLVELVAVRKGQTLSARAVRRSVERLWASERFSDIVVRTVEDNGGVRVVFELTPMLPVMRIDVEGNVVLSDEALLEVLSRRGIAVGQRLEEEALQAAQAGLSQAYGRQGYNEARIQLTREPVPGGVALAFTIFEGRPTQLAAVSVTGSPGLPLSELLATLGLRVGGVLDRGGLDSGLERLRTLLRERGYFRANVGQPLLEKEGEAATVVVPISAGPRFTFHFHGNHHFADMLLSRVLSYDGQDPLDASTVARLVRQLESFYRYRGFNDVHVETREVHRPDGEEAVLAFDIEEGRPLRVRRVIFRGNTLLSNETLREMLTEHIRANEPQPVSSARLSEVMEMGPGNRRMGPPEWVHEPATIFVEEAYRNAAELMTEAYRERGFLEAQVRFTRLRVNVARGTAVAWFDVHEGTQMRVAEVRVEGGPEGFEGHALVPVKSGEPLSLDAVERGRQALVTELGRMGYLFARVDAAPTPGSKGVSVLYRLEPGQRVTVGRILVRGASRTDEEVVRANVRLKEDEVVDPEKLFESQRRLALLNIFRQVTVRLEKPDVPEASKDVVVEVRERPRWEGEVAGGYFLSEGPRVVLDVSRTNVDGRGLNLLGRLKLNYVGLSTQGIDRAAFARVRCETVPEECVQPGPYDWVRDFDGRAVLSAVQPRLYGLLPLEVGARLDLIGERVHRPSYLSSRVAAVTGLDWSAMRWLNLALQYELEGNLLESGDRVLISPNRADQERLRFPYGFFILHSVRSSATVDLRDDPANPRKGLLVSASAEWMGDLRSYETTSTGEPLAALPINGVKISSNVSAYAPLTSGAVLALSVRAGTIVSLEKDARVIGSKRFFLGGSSSLRGFREDGILSEDQRTELRRQIADCRSLIHPSGCSLEQLTILGGQAPVSEGGELFTLGKAELRIPVQSSFNLGLFLEAGNLWLDRTNLDFSALRYSTGIGFRYVTPVGPLAFDVGFNLDPDETLNEPLWQLHFSIGTF</sequence>
<dbReference type="PANTHER" id="PTHR12815">
    <property type="entry name" value="SORTING AND ASSEMBLY MACHINERY SAMM50 PROTEIN FAMILY MEMBER"/>
    <property type="match status" value="1"/>
</dbReference>
<keyword evidence="7" id="KW-1185">Reference proteome</keyword>
<comment type="subcellular location">
    <subcellularLocation>
        <location evidence="1">Membrane</location>
    </subcellularLocation>
</comment>
<dbReference type="EMBL" id="CP043494">
    <property type="protein sequence ID" value="WNG52370.1"/>
    <property type="molecule type" value="Genomic_DNA"/>
</dbReference>
<evidence type="ECO:0000313" key="7">
    <source>
        <dbReference type="Proteomes" id="UP001611383"/>
    </source>
</evidence>